<organism evidence="2 3">
    <name type="scientific">Kutzneria chonburiensis</name>
    <dbReference type="NCBI Taxonomy" id="1483604"/>
    <lineage>
        <taxon>Bacteria</taxon>
        <taxon>Bacillati</taxon>
        <taxon>Actinomycetota</taxon>
        <taxon>Actinomycetes</taxon>
        <taxon>Pseudonocardiales</taxon>
        <taxon>Pseudonocardiaceae</taxon>
        <taxon>Kutzneria</taxon>
    </lineage>
</organism>
<accession>A0ABV6MRM1</accession>
<gene>
    <name evidence="2" type="ORF">ACFFH7_14690</name>
</gene>
<comment type="caution">
    <text evidence="2">The sequence shown here is derived from an EMBL/GenBank/DDBJ whole genome shotgun (WGS) entry which is preliminary data.</text>
</comment>
<sequence>MRYLVGLVGTVVLMLLVMPGTASACEVRYAAAAAAGNCGDTGKIVAVSVTVAGGSVSLAAARSLIQATGLSARELASVDARVLEWALRRAGTVGDELEEVEAAADGLAGMRGAARSGAGKVGDVVGFTEKEIQHPIVEAEVAQQSTPLYDPLTPLALGLTFGMHAWAFRDRLMVPLRRIAGAFRR</sequence>
<reference evidence="2 3" key="1">
    <citation type="submission" date="2024-09" db="EMBL/GenBank/DDBJ databases">
        <authorList>
            <person name="Sun Q."/>
            <person name="Mori K."/>
        </authorList>
    </citation>
    <scope>NUCLEOTIDE SEQUENCE [LARGE SCALE GENOMIC DNA]</scope>
    <source>
        <strain evidence="2 3">TBRC 1432</strain>
    </source>
</reference>
<keyword evidence="1" id="KW-0732">Signal</keyword>
<dbReference type="RefSeq" id="WP_273941158.1">
    <property type="nucleotide sequence ID" value="NZ_CP097263.1"/>
</dbReference>
<dbReference type="Proteomes" id="UP001589810">
    <property type="component" value="Unassembled WGS sequence"/>
</dbReference>
<dbReference type="PROSITE" id="PS51257">
    <property type="entry name" value="PROKAR_LIPOPROTEIN"/>
    <property type="match status" value="1"/>
</dbReference>
<evidence type="ECO:0000256" key="1">
    <source>
        <dbReference type="SAM" id="SignalP"/>
    </source>
</evidence>
<proteinExistence type="predicted"/>
<evidence type="ECO:0000313" key="3">
    <source>
        <dbReference type="Proteomes" id="UP001589810"/>
    </source>
</evidence>
<feature type="signal peptide" evidence="1">
    <location>
        <begin position="1"/>
        <end position="24"/>
    </location>
</feature>
<keyword evidence="3" id="KW-1185">Reference proteome</keyword>
<name>A0ABV6MRM1_9PSEU</name>
<protein>
    <submittedName>
        <fullName evidence="2">Uncharacterized protein</fullName>
    </submittedName>
</protein>
<feature type="chain" id="PRO_5047184391" evidence="1">
    <location>
        <begin position="25"/>
        <end position="185"/>
    </location>
</feature>
<dbReference type="EMBL" id="JBHLUD010000004">
    <property type="protein sequence ID" value="MFC0542742.1"/>
    <property type="molecule type" value="Genomic_DNA"/>
</dbReference>
<evidence type="ECO:0000313" key="2">
    <source>
        <dbReference type="EMBL" id="MFC0542742.1"/>
    </source>
</evidence>